<reference evidence="3 4" key="1">
    <citation type="journal article" date="2015" name="Genome Announc.">
        <title>Expanding the biotechnology potential of lactobacilli through comparative genomics of 213 strains and associated genera.</title>
        <authorList>
            <person name="Sun Z."/>
            <person name="Harris H.M."/>
            <person name="McCann A."/>
            <person name="Guo C."/>
            <person name="Argimon S."/>
            <person name="Zhang W."/>
            <person name="Yang X."/>
            <person name="Jeffery I.B."/>
            <person name="Cooney J.C."/>
            <person name="Kagawa T.F."/>
            <person name="Liu W."/>
            <person name="Song Y."/>
            <person name="Salvetti E."/>
            <person name="Wrobel A."/>
            <person name="Rasinkangas P."/>
            <person name="Parkhill J."/>
            <person name="Rea M.C."/>
            <person name="O'Sullivan O."/>
            <person name="Ritari J."/>
            <person name="Douillard F.P."/>
            <person name="Paul Ross R."/>
            <person name="Yang R."/>
            <person name="Briner A.E."/>
            <person name="Felis G.E."/>
            <person name="de Vos W.M."/>
            <person name="Barrangou R."/>
            <person name="Klaenhammer T.R."/>
            <person name="Caufield P.W."/>
            <person name="Cui Y."/>
            <person name="Zhang H."/>
            <person name="O'Toole P.W."/>
        </authorList>
    </citation>
    <scope>NUCLEOTIDE SEQUENCE [LARGE SCALE GENOMIC DNA]</scope>
    <source>
        <strain evidence="3 4">DSM 21115</strain>
    </source>
</reference>
<evidence type="ECO:0000256" key="1">
    <source>
        <dbReference type="SAM" id="Coils"/>
    </source>
</evidence>
<dbReference type="EMBL" id="AYGX02000135">
    <property type="protein sequence ID" value="KRO26408.1"/>
    <property type="molecule type" value="Genomic_DNA"/>
</dbReference>
<evidence type="ECO:0000313" key="4">
    <source>
        <dbReference type="Proteomes" id="UP000050920"/>
    </source>
</evidence>
<proteinExistence type="predicted"/>
<feature type="domain" description="HTH merR-type" evidence="2">
    <location>
        <begin position="19"/>
        <end position="80"/>
    </location>
</feature>
<organism evidence="3 4">
    <name type="scientific">Lactiplantibacillus fabifermentans DSM 21115</name>
    <dbReference type="NCBI Taxonomy" id="1413187"/>
    <lineage>
        <taxon>Bacteria</taxon>
        <taxon>Bacillati</taxon>
        <taxon>Bacillota</taxon>
        <taxon>Bacilli</taxon>
        <taxon>Lactobacillales</taxon>
        <taxon>Lactobacillaceae</taxon>
        <taxon>Lactiplantibacillus</taxon>
    </lineage>
</organism>
<dbReference type="GO" id="GO:0006355">
    <property type="term" value="P:regulation of DNA-templated transcription"/>
    <property type="evidence" value="ECO:0007669"/>
    <property type="project" value="InterPro"/>
</dbReference>
<dbReference type="Proteomes" id="UP000050920">
    <property type="component" value="Unassembled WGS sequence"/>
</dbReference>
<dbReference type="Gene3D" id="1.10.1660.10">
    <property type="match status" value="1"/>
</dbReference>
<dbReference type="Pfam" id="PF13411">
    <property type="entry name" value="MerR_1"/>
    <property type="match status" value="1"/>
</dbReference>
<name>A0A0R2NKY9_9LACO</name>
<feature type="coiled-coil region" evidence="1">
    <location>
        <begin position="118"/>
        <end position="145"/>
    </location>
</feature>
<dbReference type="InterPro" id="IPR000551">
    <property type="entry name" value="MerR-type_HTH_dom"/>
</dbReference>
<gene>
    <name evidence="3" type="ORF">DY78_GL001011</name>
</gene>
<dbReference type="InterPro" id="IPR009061">
    <property type="entry name" value="DNA-bd_dom_put_sf"/>
</dbReference>
<evidence type="ECO:0000259" key="2">
    <source>
        <dbReference type="Pfam" id="PF13411"/>
    </source>
</evidence>
<evidence type="ECO:0000313" key="3">
    <source>
        <dbReference type="EMBL" id="KRO26408.1"/>
    </source>
</evidence>
<dbReference type="AlphaFoldDB" id="A0A0R2NKY9"/>
<keyword evidence="1" id="KW-0175">Coiled coil</keyword>
<dbReference type="SUPFAM" id="SSF46955">
    <property type="entry name" value="Putative DNA-binding domain"/>
    <property type="match status" value="1"/>
</dbReference>
<keyword evidence="4" id="KW-1185">Reference proteome</keyword>
<dbReference type="GO" id="GO:0003677">
    <property type="term" value="F:DNA binding"/>
    <property type="evidence" value="ECO:0007669"/>
    <property type="project" value="InterPro"/>
</dbReference>
<protein>
    <recommendedName>
        <fullName evidence="2">HTH merR-type domain-containing protein</fullName>
    </recommendedName>
</protein>
<dbReference type="RefSeq" id="WP_024623824.1">
    <property type="nucleotide sequence ID" value="NZ_AYGX02000135.1"/>
</dbReference>
<accession>A0A0R2NKY9</accession>
<comment type="caution">
    <text evidence="3">The sequence shown here is derived from an EMBL/GenBank/DDBJ whole genome shotgun (WGS) entry which is preliminary data.</text>
</comment>
<sequence>MSNESNPIDQDSKLVASVAAEHLGIKAVTLRKYSTLVEKQLNDERRFRTGTNSHRLYTAADLAAFQQAIALTEAGTTLADALNQTFTAAPTPKATPTAKSAPKTALAPAPQAAVNPAYAELSQQNHELMKQNEELAKQQQVMTRRLDSLNYRLNLVLDKLDQQPKKTTPWWLGWLK</sequence>